<dbReference type="Proteomes" id="UP000024635">
    <property type="component" value="Unassembled WGS sequence"/>
</dbReference>
<accession>A0A016T2Q9</accession>
<organism evidence="1 2">
    <name type="scientific">Ancylostoma ceylanicum</name>
    <dbReference type="NCBI Taxonomy" id="53326"/>
    <lineage>
        <taxon>Eukaryota</taxon>
        <taxon>Metazoa</taxon>
        <taxon>Ecdysozoa</taxon>
        <taxon>Nematoda</taxon>
        <taxon>Chromadorea</taxon>
        <taxon>Rhabditida</taxon>
        <taxon>Rhabditina</taxon>
        <taxon>Rhabditomorpha</taxon>
        <taxon>Strongyloidea</taxon>
        <taxon>Ancylostomatidae</taxon>
        <taxon>Ancylostomatinae</taxon>
        <taxon>Ancylostoma</taxon>
    </lineage>
</organism>
<dbReference type="AlphaFoldDB" id="A0A016T2Q9"/>
<protein>
    <submittedName>
        <fullName evidence="1">Uncharacterized protein</fullName>
    </submittedName>
</protein>
<evidence type="ECO:0000313" key="2">
    <source>
        <dbReference type="Proteomes" id="UP000024635"/>
    </source>
</evidence>
<evidence type="ECO:0000313" key="1">
    <source>
        <dbReference type="EMBL" id="EYB96869.1"/>
    </source>
</evidence>
<keyword evidence="2" id="KW-1185">Reference proteome</keyword>
<dbReference type="EMBL" id="JARK01001482">
    <property type="protein sequence ID" value="EYB96869.1"/>
    <property type="molecule type" value="Genomic_DNA"/>
</dbReference>
<comment type="caution">
    <text evidence="1">The sequence shown here is derived from an EMBL/GenBank/DDBJ whole genome shotgun (WGS) entry which is preliminary data.</text>
</comment>
<gene>
    <name evidence="1" type="primary">Acey_s0146.g2549</name>
    <name evidence="1" type="ORF">Y032_0146g2549</name>
</gene>
<reference evidence="2" key="1">
    <citation type="journal article" date="2015" name="Nat. Genet.">
        <title>The genome and transcriptome of the zoonotic hookworm Ancylostoma ceylanicum identify infection-specific gene families.</title>
        <authorList>
            <person name="Schwarz E.M."/>
            <person name="Hu Y."/>
            <person name="Antoshechkin I."/>
            <person name="Miller M.M."/>
            <person name="Sternberg P.W."/>
            <person name="Aroian R.V."/>
        </authorList>
    </citation>
    <scope>NUCLEOTIDE SEQUENCE</scope>
    <source>
        <strain evidence="2">HY135</strain>
    </source>
</reference>
<sequence>MMLAEVNDGLTENDTMVGILAEAVTLQKMLYVSDKMGNIKRYTTESQFMYKEYNGNPFTELICSTQY</sequence>
<proteinExistence type="predicted"/>
<name>A0A016T2Q9_9BILA</name>